<accession>A0ABQ0C7K9</accession>
<dbReference type="InterPro" id="IPR027417">
    <property type="entry name" value="P-loop_NTPase"/>
</dbReference>
<feature type="domain" description="Helicase ATP-binding" evidence="10">
    <location>
        <begin position="177"/>
        <end position="321"/>
    </location>
</feature>
<dbReference type="EMBL" id="BAAFGK010000004">
    <property type="protein sequence ID" value="GAB0056878.1"/>
    <property type="molecule type" value="Genomic_DNA"/>
</dbReference>
<dbReference type="InterPro" id="IPR050699">
    <property type="entry name" value="RNA-DNA_Helicase"/>
</dbReference>
<dbReference type="PANTHER" id="PTHR12131:SF1">
    <property type="entry name" value="ATP-DEPENDENT RNA HELICASE SUPV3L1, MITOCHONDRIAL-RELATED"/>
    <property type="match status" value="1"/>
</dbReference>
<keyword evidence="4" id="KW-0347">Helicase</keyword>
<sequence length="699" mass="78365">MTVDPELPIGSDDSHPLETPYTSLSAWITSWRALLERLSEWRAALGQTQPLPAEERLRELLDARAELLDARREVRRIARAEGRDLPIPDVSPWRSAINAYRWHRFEALIAEAGEEPTAETRAIDRQLVHEETLDPQSLFLLPYWNYFGKLNKALDQLRLQRETAAVTRIHEFHALFPARERLRRVTMYLGPTNSGKTFQALQRLIEAENGIYLAPLRLLALEVAETLNEWGVPCNMITGEERVLVEGARHTACTIEMLPLAKRYEVCVIDEAQMLGDVDRGWAWTQAILGARAEELLIIGAPEARPAVEKLLALTNDPSEVTYLERLAPLQLLQKPIKNLKDLEPGTAIIVFSRSAVLGLKAEIEQRTGQPTAVLYGALPPEVRRIQAHRFASGEASLLVATDAIGMGLNLPIRTILFAQDAKFIDRVEVPLTPMEVRQIAGRAGRYGKNEVGFIGTYLISMGRIAAGFRTDPHPVRRAHLAPNLEHLLAIASLRGERNPSLARLFSIFTQTVKPDPAVYELADLEDQTVLARIVDRHKNLDLETRFTLSAAPVPLREAMAVSAFESMTAAVARDKSLSLAKVLPEDYGGRGGRLAFLEGSMRIVSLYCWLHFRFPNHFPDLELAEARRREINREIGTLLKRERKLDRHCSICADPLPPGYKHPVCDSCWNARRPGGGVARVRRGPPFRHAGPRVGRQG</sequence>
<evidence type="ECO:0000256" key="2">
    <source>
        <dbReference type="ARBA" id="ARBA00022741"/>
    </source>
</evidence>
<dbReference type="PROSITE" id="PS51194">
    <property type="entry name" value="HELICASE_CTER"/>
    <property type="match status" value="1"/>
</dbReference>
<dbReference type="InterPro" id="IPR055206">
    <property type="entry name" value="DEXQc_SUV3"/>
</dbReference>
<dbReference type="Pfam" id="PF00271">
    <property type="entry name" value="Helicase_C"/>
    <property type="match status" value="1"/>
</dbReference>
<evidence type="ECO:0000259" key="10">
    <source>
        <dbReference type="PROSITE" id="PS51192"/>
    </source>
</evidence>
<feature type="coiled-coil region" evidence="8">
    <location>
        <begin position="53"/>
        <end position="80"/>
    </location>
</feature>
<evidence type="ECO:0000256" key="8">
    <source>
        <dbReference type="SAM" id="Coils"/>
    </source>
</evidence>
<evidence type="ECO:0000313" key="13">
    <source>
        <dbReference type="Proteomes" id="UP001628193"/>
    </source>
</evidence>
<evidence type="ECO:0000256" key="1">
    <source>
        <dbReference type="ARBA" id="ARBA00012552"/>
    </source>
</evidence>
<keyword evidence="13" id="KW-1185">Reference proteome</keyword>
<dbReference type="InterPro" id="IPR014001">
    <property type="entry name" value="Helicase_ATP-bd"/>
</dbReference>
<dbReference type="InterPro" id="IPR001650">
    <property type="entry name" value="Helicase_C-like"/>
</dbReference>
<gene>
    <name evidence="12" type="ORF">SIID45300_01193</name>
</gene>
<keyword evidence="8" id="KW-0175">Coiled coil</keyword>
<evidence type="ECO:0000256" key="5">
    <source>
        <dbReference type="ARBA" id="ARBA00022840"/>
    </source>
</evidence>
<proteinExistence type="predicted"/>
<dbReference type="InterPro" id="IPR044774">
    <property type="entry name" value="Suv3_DEXQc"/>
</dbReference>
<name>A0ABQ0C7K9_9PROT</name>
<evidence type="ECO:0000256" key="7">
    <source>
        <dbReference type="ARBA" id="ARBA00047984"/>
    </source>
</evidence>
<organism evidence="12 13">
    <name type="scientific">Candidatus Magnetaquiglobus chichijimensis</name>
    <dbReference type="NCBI Taxonomy" id="3141448"/>
    <lineage>
        <taxon>Bacteria</taxon>
        <taxon>Pseudomonadati</taxon>
        <taxon>Pseudomonadota</taxon>
        <taxon>Magnetococcia</taxon>
        <taxon>Magnetococcales</taxon>
        <taxon>Candidatus Magnetaquicoccaceae</taxon>
        <taxon>Candidatus Magnetaquiglobus</taxon>
    </lineage>
</organism>
<reference evidence="12 13" key="1">
    <citation type="submission" date="2024-05" db="EMBL/GenBank/DDBJ databases">
        <authorList>
            <consortium name="Candidatus Magnetaquicoccaceae bacterium FCR-1 genome sequencing consortium"/>
            <person name="Shimoshige H."/>
            <person name="Shimamura S."/>
            <person name="Taoka A."/>
            <person name="Kobayashi H."/>
            <person name="Maekawa T."/>
        </authorList>
    </citation>
    <scope>NUCLEOTIDE SEQUENCE [LARGE SCALE GENOMIC DNA]</scope>
    <source>
        <strain evidence="12 13">FCR-1</strain>
    </source>
</reference>
<comment type="caution">
    <text evidence="12">The sequence shown here is derived from an EMBL/GenBank/DDBJ whole genome shotgun (WGS) entry which is preliminary data.</text>
</comment>
<dbReference type="SMART" id="SM00490">
    <property type="entry name" value="HELICc"/>
    <property type="match status" value="1"/>
</dbReference>
<evidence type="ECO:0000256" key="3">
    <source>
        <dbReference type="ARBA" id="ARBA00022801"/>
    </source>
</evidence>
<dbReference type="SMART" id="SM00487">
    <property type="entry name" value="DEXDc"/>
    <property type="match status" value="1"/>
</dbReference>
<evidence type="ECO:0000256" key="9">
    <source>
        <dbReference type="SAM" id="MobiDB-lite"/>
    </source>
</evidence>
<keyword evidence="2" id="KW-0547">Nucleotide-binding</keyword>
<keyword evidence="3" id="KW-0378">Hydrolase</keyword>
<keyword evidence="6" id="KW-0809">Transit peptide</keyword>
<evidence type="ECO:0000256" key="6">
    <source>
        <dbReference type="ARBA" id="ARBA00022946"/>
    </source>
</evidence>
<dbReference type="Pfam" id="PF12513">
    <property type="entry name" value="SUV3_C"/>
    <property type="match status" value="1"/>
</dbReference>
<dbReference type="Proteomes" id="UP001628193">
    <property type="component" value="Unassembled WGS sequence"/>
</dbReference>
<evidence type="ECO:0000256" key="4">
    <source>
        <dbReference type="ARBA" id="ARBA00022806"/>
    </source>
</evidence>
<evidence type="ECO:0000259" key="11">
    <source>
        <dbReference type="PROSITE" id="PS51194"/>
    </source>
</evidence>
<feature type="domain" description="Helicase C-terminal" evidence="11">
    <location>
        <begin position="332"/>
        <end position="526"/>
    </location>
</feature>
<keyword evidence="5" id="KW-0067">ATP-binding</keyword>
<dbReference type="PANTHER" id="PTHR12131">
    <property type="entry name" value="ATP-DEPENDENT RNA AND DNA HELICASE"/>
    <property type="match status" value="1"/>
</dbReference>
<dbReference type="Gene3D" id="1.20.272.40">
    <property type="match status" value="1"/>
</dbReference>
<dbReference type="Gene3D" id="1.20.58.1080">
    <property type="match status" value="1"/>
</dbReference>
<dbReference type="Gene3D" id="3.40.50.300">
    <property type="entry name" value="P-loop containing nucleotide triphosphate hydrolases"/>
    <property type="match status" value="2"/>
</dbReference>
<feature type="region of interest" description="Disordered" evidence="9">
    <location>
        <begin position="680"/>
        <end position="699"/>
    </location>
</feature>
<dbReference type="Pfam" id="PF22527">
    <property type="entry name" value="DEXQc_Suv3"/>
    <property type="match status" value="1"/>
</dbReference>
<dbReference type="SUPFAM" id="SSF52540">
    <property type="entry name" value="P-loop containing nucleoside triphosphate hydrolases"/>
    <property type="match status" value="1"/>
</dbReference>
<protein>
    <recommendedName>
        <fullName evidence="1">RNA helicase</fullName>
        <ecNumber evidence="1">3.6.4.13</ecNumber>
    </recommendedName>
</protein>
<evidence type="ECO:0000313" key="12">
    <source>
        <dbReference type="EMBL" id="GAB0056878.1"/>
    </source>
</evidence>
<dbReference type="RefSeq" id="WP_420904598.1">
    <property type="nucleotide sequence ID" value="NZ_BAAFGK010000004.1"/>
</dbReference>
<dbReference type="EC" id="3.6.4.13" evidence="1"/>
<dbReference type="InterPro" id="IPR022192">
    <property type="entry name" value="SUV3_C"/>
</dbReference>
<reference evidence="12 13" key="2">
    <citation type="submission" date="2024-09" db="EMBL/GenBank/DDBJ databases">
        <title>Draft genome sequence of Candidatus Magnetaquicoccaceae bacterium FCR-1.</title>
        <authorList>
            <person name="Shimoshige H."/>
            <person name="Shimamura S."/>
            <person name="Taoka A."/>
            <person name="Kobayashi H."/>
            <person name="Maekawa T."/>
        </authorList>
    </citation>
    <scope>NUCLEOTIDE SEQUENCE [LARGE SCALE GENOMIC DNA]</scope>
    <source>
        <strain evidence="12 13">FCR-1</strain>
    </source>
</reference>
<dbReference type="CDD" id="cd17913">
    <property type="entry name" value="DEXQc_Suv3"/>
    <property type="match status" value="1"/>
</dbReference>
<comment type="catalytic activity">
    <reaction evidence="7">
        <text>ATP + H2O = ADP + phosphate + H(+)</text>
        <dbReference type="Rhea" id="RHEA:13065"/>
        <dbReference type="ChEBI" id="CHEBI:15377"/>
        <dbReference type="ChEBI" id="CHEBI:15378"/>
        <dbReference type="ChEBI" id="CHEBI:30616"/>
        <dbReference type="ChEBI" id="CHEBI:43474"/>
        <dbReference type="ChEBI" id="CHEBI:456216"/>
        <dbReference type="EC" id="3.6.4.13"/>
    </reaction>
</comment>
<dbReference type="PROSITE" id="PS51192">
    <property type="entry name" value="HELICASE_ATP_BIND_1"/>
    <property type="match status" value="1"/>
</dbReference>